<keyword evidence="3 6" id="KW-0812">Transmembrane</keyword>
<feature type="domain" description="MacB-like periplasmic core" evidence="8">
    <location>
        <begin position="20"/>
        <end position="260"/>
    </location>
</feature>
<dbReference type="GO" id="GO:0022857">
    <property type="term" value="F:transmembrane transporter activity"/>
    <property type="evidence" value="ECO:0007669"/>
    <property type="project" value="TreeGrafter"/>
</dbReference>
<feature type="transmembrane region" description="Helical" evidence="6">
    <location>
        <begin position="450"/>
        <end position="468"/>
    </location>
</feature>
<feature type="transmembrane region" description="Helical" evidence="6">
    <location>
        <begin position="389"/>
        <end position="416"/>
    </location>
</feature>
<evidence type="ECO:0000256" key="6">
    <source>
        <dbReference type="SAM" id="Phobius"/>
    </source>
</evidence>
<evidence type="ECO:0000256" key="2">
    <source>
        <dbReference type="ARBA" id="ARBA00022475"/>
    </source>
</evidence>
<dbReference type="EMBL" id="BMDO01000006">
    <property type="protein sequence ID" value="GGI51154.1"/>
    <property type="molecule type" value="Genomic_DNA"/>
</dbReference>
<accession>A0A917N247</accession>
<evidence type="ECO:0000259" key="7">
    <source>
        <dbReference type="Pfam" id="PF02687"/>
    </source>
</evidence>
<feature type="transmembrane region" description="Helical" evidence="6">
    <location>
        <begin position="745"/>
        <end position="768"/>
    </location>
</feature>
<comment type="caution">
    <text evidence="9">The sequence shown here is derived from an EMBL/GenBank/DDBJ whole genome shotgun (WGS) entry which is preliminary data.</text>
</comment>
<dbReference type="InterPro" id="IPR003838">
    <property type="entry name" value="ABC3_permease_C"/>
</dbReference>
<feature type="domain" description="MacB-like periplasmic core" evidence="8">
    <location>
        <begin position="450"/>
        <end position="642"/>
    </location>
</feature>
<feature type="transmembrane region" description="Helical" evidence="6">
    <location>
        <begin position="701"/>
        <end position="724"/>
    </location>
</feature>
<evidence type="ECO:0000256" key="5">
    <source>
        <dbReference type="ARBA" id="ARBA00023136"/>
    </source>
</evidence>
<evidence type="ECO:0000313" key="9">
    <source>
        <dbReference type="EMBL" id="GGI51154.1"/>
    </source>
</evidence>
<feature type="transmembrane region" description="Helical" evidence="6">
    <location>
        <begin position="788"/>
        <end position="807"/>
    </location>
</feature>
<keyword evidence="2" id="KW-1003">Cell membrane</keyword>
<evidence type="ECO:0000256" key="3">
    <source>
        <dbReference type="ARBA" id="ARBA00022692"/>
    </source>
</evidence>
<organism evidence="9 10">
    <name type="scientific">Mucilaginibacter galii</name>
    <dbReference type="NCBI Taxonomy" id="2005073"/>
    <lineage>
        <taxon>Bacteria</taxon>
        <taxon>Pseudomonadati</taxon>
        <taxon>Bacteroidota</taxon>
        <taxon>Sphingobacteriia</taxon>
        <taxon>Sphingobacteriales</taxon>
        <taxon>Sphingobacteriaceae</taxon>
        <taxon>Mucilaginibacter</taxon>
    </lineage>
</organism>
<dbReference type="Pfam" id="PF02687">
    <property type="entry name" value="FtsX"/>
    <property type="match status" value="2"/>
</dbReference>
<dbReference type="AlphaFoldDB" id="A0A917N247"/>
<gene>
    <name evidence="9" type="ORF">GCM10011425_23660</name>
</gene>
<protein>
    <submittedName>
        <fullName evidence="9">ABC transporter permease</fullName>
    </submittedName>
</protein>
<evidence type="ECO:0000256" key="1">
    <source>
        <dbReference type="ARBA" id="ARBA00004651"/>
    </source>
</evidence>
<reference evidence="9" key="1">
    <citation type="journal article" date="2014" name="Int. J. Syst. Evol. Microbiol.">
        <title>Complete genome sequence of Corynebacterium casei LMG S-19264T (=DSM 44701T), isolated from a smear-ripened cheese.</title>
        <authorList>
            <consortium name="US DOE Joint Genome Institute (JGI-PGF)"/>
            <person name="Walter F."/>
            <person name="Albersmeier A."/>
            <person name="Kalinowski J."/>
            <person name="Ruckert C."/>
        </authorList>
    </citation>
    <scope>NUCLEOTIDE SEQUENCE</scope>
    <source>
        <strain evidence="9">CCM 8711</strain>
    </source>
</reference>
<dbReference type="RefSeq" id="WP_188416976.1">
    <property type="nucleotide sequence ID" value="NZ_BMDO01000006.1"/>
</dbReference>
<feature type="domain" description="ABC3 transporter permease C-terminal" evidence="7">
    <location>
        <begin position="310"/>
        <end position="426"/>
    </location>
</feature>
<dbReference type="PANTHER" id="PTHR30572:SF18">
    <property type="entry name" value="ABC-TYPE MACROLIDE FAMILY EXPORT SYSTEM PERMEASE COMPONENT 2"/>
    <property type="match status" value="1"/>
</dbReference>
<evidence type="ECO:0000259" key="8">
    <source>
        <dbReference type="Pfam" id="PF12704"/>
    </source>
</evidence>
<reference evidence="9" key="2">
    <citation type="submission" date="2020-09" db="EMBL/GenBank/DDBJ databases">
        <authorList>
            <person name="Sun Q."/>
            <person name="Sedlacek I."/>
        </authorList>
    </citation>
    <scope>NUCLEOTIDE SEQUENCE</scope>
    <source>
        <strain evidence="9">CCM 8711</strain>
    </source>
</reference>
<name>A0A917N247_9SPHI</name>
<sequence length="824" mass="91915">MIKNYFKTAFRSLLKNKAFTLINIIGLAIGISAAIVIYMVVQYDFSFDKFEKDGERVYRVVSAIAYQGEVSHNSGVPIPLYKAINSVTGIEQPAPFRIYSEDVRITVPAPNTSPTIFKNQEKVIICDEAYFRLFTYQWLAGSAATAFNNPNQVVLTQSRAKLYFPNLTPLQVIDKTVMYDDSLKMTVSGIVADIKENTDLTFHDFISLHTIDHFQVQPTGGDLDGGYHEDSWGSTSSYNQLFIKLKDQSSTQQIEVQLNALILRNKKDINAGETHKFVLQPLNDIHFNADYDNFGQRVANKKVLFSLLGVAAFILILGCINFVNLTTAQSAQRAREIGVRKTIGGTQQQLIGQFLTETLLLTIVAAIISAALSYYLLKLFSGFIPAGVSYAQMFTVEMLCFIVILIITVSVISGLYPAIVMSSYQPVQVLKGAGLAGAGKVGSVNLRKSLTVLQFAIAQVFILFTLLVSNQIRYLLNKDLGYKKDAILYIRTPQNSVKSNLKQVYYDKVKAMPQVEAVSIASDAPSSLNSHSTTFKYNNGKTLRETDVELKYADPNYINVYQLKLLAGRNLQQHDSTGAYIINETYRKFLGFNSPQQAIGKMVEVNDKQEPIIGVVPDFYQKPLQYALKPAALCYTAGSRHMRTLNIALKPEVPGSDNWKAAIAKMEAAWHEVYPEEEFEYRFVDESVARFYKAEQNIGKLLQWATGISVLISCMGLLGLAIFTTSQRTKEIGIRKVMGASVTQIIALLSTNFIKLIVIAFAIAAPIAWYFLHHWLQDFAYHTTINPWMFAITILATICIALLTMSLQTVKAAMANPVKSLRSE</sequence>
<comment type="subcellular location">
    <subcellularLocation>
        <location evidence="1">Cell membrane</location>
        <topology evidence="1">Multi-pass membrane protein</topology>
    </subcellularLocation>
</comment>
<dbReference type="Proteomes" id="UP000662074">
    <property type="component" value="Unassembled WGS sequence"/>
</dbReference>
<proteinExistence type="predicted"/>
<feature type="transmembrane region" description="Helical" evidence="6">
    <location>
        <begin position="21"/>
        <end position="41"/>
    </location>
</feature>
<keyword evidence="10" id="KW-1185">Reference proteome</keyword>
<evidence type="ECO:0000256" key="4">
    <source>
        <dbReference type="ARBA" id="ARBA00022989"/>
    </source>
</evidence>
<dbReference type="PANTHER" id="PTHR30572">
    <property type="entry name" value="MEMBRANE COMPONENT OF TRANSPORTER-RELATED"/>
    <property type="match status" value="1"/>
</dbReference>
<evidence type="ECO:0000313" key="10">
    <source>
        <dbReference type="Proteomes" id="UP000662074"/>
    </source>
</evidence>
<dbReference type="InterPro" id="IPR050250">
    <property type="entry name" value="Macrolide_Exporter_MacB"/>
</dbReference>
<feature type="transmembrane region" description="Helical" evidence="6">
    <location>
        <begin position="358"/>
        <end position="377"/>
    </location>
</feature>
<keyword evidence="5 6" id="KW-0472">Membrane</keyword>
<dbReference type="GO" id="GO:0005886">
    <property type="term" value="C:plasma membrane"/>
    <property type="evidence" value="ECO:0007669"/>
    <property type="project" value="UniProtKB-SubCell"/>
</dbReference>
<dbReference type="Pfam" id="PF12704">
    <property type="entry name" value="MacB_PCD"/>
    <property type="match status" value="2"/>
</dbReference>
<keyword evidence="4 6" id="KW-1133">Transmembrane helix</keyword>
<feature type="transmembrane region" description="Helical" evidence="6">
    <location>
        <begin position="303"/>
        <end position="325"/>
    </location>
</feature>
<feature type="domain" description="ABC3 transporter permease C-terminal" evidence="7">
    <location>
        <begin position="707"/>
        <end position="816"/>
    </location>
</feature>
<dbReference type="InterPro" id="IPR025857">
    <property type="entry name" value="MacB_PCD"/>
</dbReference>